<dbReference type="PROSITE" id="PS51294">
    <property type="entry name" value="HTH_MYB"/>
    <property type="match status" value="1"/>
</dbReference>
<evidence type="ECO:0000256" key="1">
    <source>
        <dbReference type="ARBA" id="ARBA00010097"/>
    </source>
</evidence>
<feature type="compositionally biased region" description="Low complexity" evidence="2">
    <location>
        <begin position="905"/>
        <end position="915"/>
    </location>
</feature>
<gene>
    <name evidence="6" type="ORF">XAT740_LOCUS2081</name>
</gene>
<feature type="region of interest" description="Disordered" evidence="2">
    <location>
        <begin position="1364"/>
        <end position="1489"/>
    </location>
</feature>
<dbReference type="GO" id="GO:0032991">
    <property type="term" value="C:protein-containing complex"/>
    <property type="evidence" value="ECO:0007669"/>
    <property type="project" value="UniProtKB-ARBA"/>
</dbReference>
<feature type="compositionally biased region" description="Basic and acidic residues" evidence="2">
    <location>
        <begin position="501"/>
        <end position="529"/>
    </location>
</feature>
<dbReference type="GO" id="GO:0000785">
    <property type="term" value="C:chromatin"/>
    <property type="evidence" value="ECO:0007669"/>
    <property type="project" value="TreeGrafter"/>
</dbReference>
<comment type="similarity">
    <text evidence="1">Belongs to the N-CoR nuclear receptor corepressors family.</text>
</comment>
<feature type="compositionally biased region" description="Polar residues" evidence="2">
    <location>
        <begin position="1451"/>
        <end position="1474"/>
    </location>
</feature>
<feature type="compositionally biased region" description="Basic residues" evidence="2">
    <location>
        <begin position="1092"/>
        <end position="1101"/>
    </location>
</feature>
<dbReference type="InterPro" id="IPR001005">
    <property type="entry name" value="SANT/Myb"/>
</dbReference>
<evidence type="ECO:0000259" key="5">
    <source>
        <dbReference type="PROSITE" id="PS51294"/>
    </source>
</evidence>
<feature type="compositionally biased region" description="Polar residues" evidence="2">
    <location>
        <begin position="1196"/>
        <end position="1208"/>
    </location>
</feature>
<evidence type="ECO:0000313" key="6">
    <source>
        <dbReference type="EMBL" id="CAF0783099.1"/>
    </source>
</evidence>
<dbReference type="PROSITE" id="PS50090">
    <property type="entry name" value="MYB_LIKE"/>
    <property type="match status" value="1"/>
</dbReference>
<feature type="compositionally biased region" description="Polar residues" evidence="2">
    <location>
        <begin position="1556"/>
        <end position="1568"/>
    </location>
</feature>
<feature type="region of interest" description="Disordered" evidence="2">
    <location>
        <begin position="905"/>
        <end position="928"/>
    </location>
</feature>
<evidence type="ECO:0000313" key="7">
    <source>
        <dbReference type="Proteomes" id="UP000663828"/>
    </source>
</evidence>
<dbReference type="InterPro" id="IPR009057">
    <property type="entry name" value="Homeodomain-like_sf"/>
</dbReference>
<feature type="compositionally biased region" description="Basic residues" evidence="2">
    <location>
        <begin position="1253"/>
        <end position="1264"/>
    </location>
</feature>
<feature type="region of interest" description="Disordered" evidence="2">
    <location>
        <begin position="946"/>
        <end position="999"/>
    </location>
</feature>
<dbReference type="Pfam" id="PF00249">
    <property type="entry name" value="Myb_DNA-binding"/>
    <property type="match status" value="2"/>
</dbReference>
<feature type="compositionally biased region" description="Low complexity" evidence="2">
    <location>
        <begin position="805"/>
        <end position="820"/>
    </location>
</feature>
<feature type="compositionally biased region" description="Basic and acidic residues" evidence="2">
    <location>
        <begin position="949"/>
        <end position="959"/>
    </location>
</feature>
<feature type="compositionally biased region" description="Polar residues" evidence="2">
    <location>
        <begin position="315"/>
        <end position="331"/>
    </location>
</feature>
<feature type="region of interest" description="Disordered" evidence="2">
    <location>
        <begin position="1173"/>
        <end position="1346"/>
    </location>
</feature>
<organism evidence="6 7">
    <name type="scientific">Adineta ricciae</name>
    <name type="common">Rotifer</name>
    <dbReference type="NCBI Taxonomy" id="249248"/>
    <lineage>
        <taxon>Eukaryota</taxon>
        <taxon>Metazoa</taxon>
        <taxon>Spiralia</taxon>
        <taxon>Gnathifera</taxon>
        <taxon>Rotifera</taxon>
        <taxon>Eurotatoria</taxon>
        <taxon>Bdelloidea</taxon>
        <taxon>Adinetida</taxon>
        <taxon>Adinetidae</taxon>
        <taxon>Adineta</taxon>
    </lineage>
</organism>
<dbReference type="Gene3D" id="1.10.10.60">
    <property type="entry name" value="Homeodomain-like"/>
    <property type="match status" value="1"/>
</dbReference>
<feature type="compositionally biased region" description="Basic and acidic residues" evidence="2">
    <location>
        <begin position="697"/>
        <end position="707"/>
    </location>
</feature>
<dbReference type="GO" id="GO:0006357">
    <property type="term" value="P:regulation of transcription by RNA polymerase II"/>
    <property type="evidence" value="ECO:0007669"/>
    <property type="project" value="TreeGrafter"/>
</dbReference>
<protein>
    <submittedName>
        <fullName evidence="6">Uncharacterized protein</fullName>
    </submittedName>
</protein>
<feature type="region of interest" description="Disordered" evidence="2">
    <location>
        <begin position="1501"/>
        <end position="1525"/>
    </location>
</feature>
<feature type="compositionally biased region" description="Low complexity" evidence="2">
    <location>
        <begin position="983"/>
        <end position="999"/>
    </location>
</feature>
<feature type="compositionally biased region" description="Basic and acidic residues" evidence="2">
    <location>
        <begin position="1209"/>
        <end position="1224"/>
    </location>
</feature>
<feature type="compositionally biased region" description="Polar residues" evidence="2">
    <location>
        <begin position="1689"/>
        <end position="1708"/>
    </location>
</feature>
<feature type="region of interest" description="Disordered" evidence="2">
    <location>
        <begin position="671"/>
        <end position="744"/>
    </location>
</feature>
<evidence type="ECO:0000256" key="2">
    <source>
        <dbReference type="SAM" id="MobiDB-lite"/>
    </source>
</evidence>
<dbReference type="PANTHER" id="PTHR13992">
    <property type="entry name" value="NUCLEAR RECEPTOR CO-REPRESSOR RELATED NCOR"/>
    <property type="match status" value="1"/>
</dbReference>
<feature type="domain" description="SANT" evidence="4">
    <location>
        <begin position="622"/>
        <end position="673"/>
    </location>
</feature>
<feature type="compositionally biased region" description="Polar residues" evidence="2">
    <location>
        <begin position="1619"/>
        <end position="1681"/>
    </location>
</feature>
<feature type="region of interest" description="Disordered" evidence="2">
    <location>
        <begin position="449"/>
        <end position="468"/>
    </location>
</feature>
<dbReference type="InterPro" id="IPR017930">
    <property type="entry name" value="Myb_dom"/>
</dbReference>
<feature type="region of interest" description="Disordered" evidence="2">
    <location>
        <begin position="305"/>
        <end position="354"/>
    </location>
</feature>
<feature type="compositionally biased region" description="Low complexity" evidence="2">
    <location>
        <begin position="489"/>
        <end position="500"/>
    </location>
</feature>
<feature type="compositionally biased region" description="Polar residues" evidence="2">
    <location>
        <begin position="1784"/>
        <end position="1802"/>
    </location>
</feature>
<dbReference type="InterPro" id="IPR051571">
    <property type="entry name" value="N-CoR_corepressor"/>
</dbReference>
<feature type="region of interest" description="Disordered" evidence="2">
    <location>
        <begin position="1555"/>
        <end position="1835"/>
    </location>
</feature>
<feature type="compositionally biased region" description="Basic and acidic residues" evidence="2">
    <location>
        <begin position="618"/>
        <end position="628"/>
    </location>
</feature>
<dbReference type="GO" id="GO:0005654">
    <property type="term" value="C:nucleoplasm"/>
    <property type="evidence" value="ECO:0007669"/>
    <property type="project" value="UniProtKB-ARBA"/>
</dbReference>
<feature type="region of interest" description="Disordered" evidence="2">
    <location>
        <begin position="489"/>
        <end position="529"/>
    </location>
</feature>
<feature type="compositionally biased region" description="Basic and acidic residues" evidence="2">
    <location>
        <begin position="1573"/>
        <end position="1582"/>
    </location>
</feature>
<feature type="region of interest" description="Disordered" evidence="2">
    <location>
        <begin position="154"/>
        <end position="179"/>
    </location>
</feature>
<feature type="compositionally biased region" description="Basic and acidic residues" evidence="2">
    <location>
        <begin position="1423"/>
        <end position="1432"/>
    </location>
</feature>
<feature type="compositionally biased region" description="Low complexity" evidence="2">
    <location>
        <begin position="1602"/>
        <end position="1618"/>
    </location>
</feature>
<evidence type="ECO:0000259" key="3">
    <source>
        <dbReference type="PROSITE" id="PS50090"/>
    </source>
</evidence>
<feature type="domain" description="Myb-like" evidence="3">
    <location>
        <begin position="619"/>
        <end position="668"/>
    </location>
</feature>
<dbReference type="PANTHER" id="PTHR13992:SF39">
    <property type="entry name" value="SMRTER, ISOFORM G"/>
    <property type="match status" value="1"/>
</dbReference>
<dbReference type="Gene3D" id="1.20.58.1880">
    <property type="match status" value="1"/>
</dbReference>
<dbReference type="PROSITE" id="PS51293">
    <property type="entry name" value="SANT"/>
    <property type="match status" value="2"/>
</dbReference>
<dbReference type="SUPFAM" id="SSF46689">
    <property type="entry name" value="Homeodomain-like"/>
    <property type="match status" value="2"/>
</dbReference>
<feature type="region of interest" description="Disordered" evidence="2">
    <location>
        <begin position="769"/>
        <end position="866"/>
    </location>
</feature>
<keyword evidence="7" id="KW-1185">Reference proteome</keyword>
<feature type="compositionally biased region" description="Polar residues" evidence="2">
    <location>
        <begin position="1379"/>
        <end position="1396"/>
    </location>
</feature>
<comment type="caution">
    <text evidence="6">The sequence shown here is derived from an EMBL/GenBank/DDBJ whole genome shotgun (WGS) entry which is preliminary data.</text>
</comment>
<feature type="domain" description="SANT" evidence="4">
    <location>
        <begin position="394"/>
        <end position="440"/>
    </location>
</feature>
<feature type="compositionally biased region" description="Low complexity" evidence="2">
    <location>
        <begin position="1475"/>
        <end position="1488"/>
    </location>
</feature>
<feature type="compositionally biased region" description="Low complexity" evidence="2">
    <location>
        <begin position="1739"/>
        <end position="1769"/>
    </location>
</feature>
<feature type="compositionally biased region" description="Polar residues" evidence="2">
    <location>
        <begin position="1407"/>
        <end position="1418"/>
    </location>
</feature>
<dbReference type="SMART" id="SM00717">
    <property type="entry name" value="SANT"/>
    <property type="match status" value="2"/>
</dbReference>
<dbReference type="EMBL" id="CAJNOR010000068">
    <property type="protein sequence ID" value="CAF0783099.1"/>
    <property type="molecule type" value="Genomic_DNA"/>
</dbReference>
<feature type="domain" description="HTH myb-type" evidence="5">
    <location>
        <begin position="619"/>
        <end position="672"/>
    </location>
</feature>
<feature type="compositionally biased region" description="Polar residues" evidence="2">
    <location>
        <begin position="1715"/>
        <end position="1738"/>
    </location>
</feature>
<name>A0A813RMV5_ADIRI</name>
<feature type="compositionally biased region" description="Basic and acidic residues" evidence="2">
    <location>
        <begin position="1173"/>
        <end position="1192"/>
    </location>
</feature>
<accession>A0A813RMV5</accession>
<evidence type="ECO:0000259" key="4">
    <source>
        <dbReference type="PROSITE" id="PS51293"/>
    </source>
</evidence>
<dbReference type="CDD" id="cd00167">
    <property type="entry name" value="SANT"/>
    <property type="match status" value="1"/>
</dbReference>
<feature type="compositionally biased region" description="Polar residues" evidence="2">
    <location>
        <begin position="962"/>
        <end position="971"/>
    </location>
</feature>
<proteinExistence type="inferred from homology"/>
<reference evidence="6" key="1">
    <citation type="submission" date="2021-02" db="EMBL/GenBank/DDBJ databases">
        <authorList>
            <person name="Nowell W R."/>
        </authorList>
    </citation>
    <scope>NUCLEOTIDE SEQUENCE</scope>
</reference>
<sequence>MSGQSPYMSAAQYAYPNNFQPRDVRYSTNPNVDNSMGLNHRRPSLLASYHNHFTSPDRNSLTPYAFSLGGPASMGTHTDEHSKRSRYSATIPLSIDVKKEQALYQPQTEAISPSLEEPKNDSNMRDSTIIRNSISKLDSDIQIAIKKLHRARLSQSEIKSQADRSAADEDENDTQDDLFKTNGSQTLIEKILHDNRKVAEDGQRVLNRLHNNIDLTIPLYHEPSDLEPIDEIRTQYMNVMKNRLINLFKKSRERYMCQTKFESEKYDQAYEEWQKSIEKDEKSILAKDISTYRETFEKTFSEIRKAREDKEKKQSAQTSTDPLSSSTDQPVQSTTNSTEQESDEQEDEKMRKSSVIPPIMYDRWQRKHQYFNNNGLIKGDAAAFYKEQTKMPYWTPEEKQIFIEKFTQSPKNFGYISAFLENKTTEQCVQFYYMTKKAENYKNLLRKQSQANKRRARQNPTTTTTTTVTASTTIKTTFVTRVTSNTIVSSTSQQTLGSGQDAERPADRMDNDVDRRDMNTGDTGDDKRLNKNRCQFISCTTDKGGKKKYRKTRLRDFPPKWNELSKEHQEEIRRLLQIPSEIQRCCPRCYDKLTIQVRQRHASRTAEDDDEVTLSEHQNSKHDDEKWTEAEAEAFTQALDKFNHDWTQIAEYVHRSEESCRAFYLKQCKTTSPIDDPNNDDDNGSISGSELGQTKQVNDDNELKTINEDSNDSTQGMVIDEGEEQTSTTEEKVPAKSTAPTTTNFSTITSLVEKEIYKTLNETEKRLAASNTNTFSSPERQIGNSNNPTHTAAQPPPPLVNIKKSQSPAAAYPYPSHPQQSYLPTGSIMRGTPISSSTPSNKPIAADITSPHSHHYHNTRTDYPHHKAPKILDRNAEQQQLIHQQQQHAYMRQYAQQPQQQQQQAYLQQQQQQQQHKSAAKIEPPSTDTFETLRADYLTSKYLATTHSPSHERQHRPGPDQRSPSQPSPAMNQPLLPPPSTIGPPTGSPSVSSLQHSHHSQQQAAILAASQFLASNGVYSQDILTNSLLPYTSYYGSLPPTSPFLFDPRLMHEYAAANNSEQLKGSFDITSRRNTPQINLSFLAEHHKAAMRFSRHHHHHQGPNVPVHSPPDASYPPHSSKRHSHDLGYPGNDYPAQIWRTQNMTNPQQVHSQMKHSSATNENPLLKHADLSRHAPAHVPDRSSRSPDDYHHRLNSARTGTESATMHFQRTDAHNHHNSSHEKSNPNPLYSDHSNEGNPSNYMRHATTVHKPQATHRHSQHHHSASSNARTLQPPPMPNSQISPQHATYLMHGHHHLPVDTPTSQRSQQQSPHQHHQSHYSQQQQHHQQQRTNHHSEASKTTKESMSIQEFINKNVNEFVSSKNNDSKASAWDSETHESANNSIPRNHQASNSNQLILIDGDEDSNPIDQSDLSNKANSDGDMPERRRDSSIKKILSNQPLEKQEYVEINQKVQNSATGTSKANPNANDPSSMERSNSTNARTRSRGSITMRMLMGSSDIYADGKAQPMPTNEEQSNKRPASPHANCEKIDYLIRGELDRPCPTLVKQDEIPSIFKKSSSAHSQPTSSKRLRTSPDNEESHHSSTHSTPEPPMNARDPFALQPHSKSQHHQSTSSPSTNEKNWQSYMQQQQYFLNNPYSSPFASRSSRPTGSITQGSPMPPSSRTSTDQSQHSSAANNQLINPRYAQYINKNEQQSSPSPTDRSSKGMSTRKADQSSPVSSDGQPESFLSVNNNQSSTSKSPLPMAPAASSTPPIATSPTTPSSSSSAHSLKKRLISEYELEQQRNSPVIQPTEEAPTTSTGDAPKTEPESIASETEMVTEAAPSKSAEEPETSS</sequence>
<feature type="compositionally biased region" description="Basic and acidic residues" evidence="2">
    <location>
        <begin position="305"/>
        <end position="314"/>
    </location>
</feature>
<feature type="compositionally biased region" description="Basic and acidic residues" evidence="2">
    <location>
        <begin position="1334"/>
        <end position="1343"/>
    </location>
</feature>
<dbReference type="Proteomes" id="UP000663828">
    <property type="component" value="Unassembled WGS sequence"/>
</dbReference>
<dbReference type="InterPro" id="IPR017884">
    <property type="entry name" value="SANT_dom"/>
</dbReference>
<feature type="region of interest" description="Disordered" evidence="2">
    <location>
        <begin position="1092"/>
        <end position="1137"/>
    </location>
</feature>
<feature type="compositionally biased region" description="Polar residues" evidence="2">
    <location>
        <begin position="769"/>
        <end position="792"/>
    </location>
</feature>
<feature type="region of interest" description="Disordered" evidence="2">
    <location>
        <begin position="602"/>
        <end position="628"/>
    </location>
</feature>